<sequence length="53" mass="6351">QHFSHFDEDDQRIYFMGNPLIFYGNMLAMCVYAFMSLINVILDRRGFNNPLFK</sequence>
<dbReference type="OrthoDB" id="5561486at2759"/>
<dbReference type="Proteomes" id="UP000054560">
    <property type="component" value="Unassembled WGS sequence"/>
</dbReference>
<name>A0A0L0F7A5_9EUKA</name>
<dbReference type="AlphaFoldDB" id="A0A0L0F7A5"/>
<reference evidence="3 4" key="1">
    <citation type="submission" date="2011-02" db="EMBL/GenBank/DDBJ databases">
        <title>The Genome Sequence of Sphaeroforma arctica JP610.</title>
        <authorList>
            <consortium name="The Broad Institute Genome Sequencing Platform"/>
            <person name="Russ C."/>
            <person name="Cuomo C."/>
            <person name="Young S.K."/>
            <person name="Zeng Q."/>
            <person name="Gargeya S."/>
            <person name="Alvarado L."/>
            <person name="Berlin A."/>
            <person name="Chapman S.B."/>
            <person name="Chen Z."/>
            <person name="Freedman E."/>
            <person name="Gellesch M."/>
            <person name="Goldberg J."/>
            <person name="Griggs A."/>
            <person name="Gujja S."/>
            <person name="Heilman E."/>
            <person name="Heiman D."/>
            <person name="Howarth C."/>
            <person name="Mehta T."/>
            <person name="Neiman D."/>
            <person name="Pearson M."/>
            <person name="Roberts A."/>
            <person name="Saif S."/>
            <person name="Shea T."/>
            <person name="Shenoy N."/>
            <person name="Sisk P."/>
            <person name="Stolte C."/>
            <person name="Sykes S."/>
            <person name="White J."/>
            <person name="Yandava C."/>
            <person name="Burger G."/>
            <person name="Gray M.W."/>
            <person name="Holland P.W.H."/>
            <person name="King N."/>
            <person name="Lang F.B.F."/>
            <person name="Roger A.J."/>
            <person name="Ruiz-Trillo I."/>
            <person name="Haas B."/>
            <person name="Nusbaum C."/>
            <person name="Birren B."/>
        </authorList>
    </citation>
    <scope>NUCLEOTIDE SEQUENCE [LARGE SCALE GENOMIC DNA]</scope>
    <source>
        <strain evidence="3 4">JP610</strain>
    </source>
</reference>
<dbReference type="Pfam" id="PF16192">
    <property type="entry name" value="PMT_4TMC"/>
    <property type="match status" value="1"/>
</dbReference>
<keyword evidence="1" id="KW-0472">Membrane</keyword>
<feature type="non-terminal residue" evidence="3">
    <location>
        <position position="53"/>
    </location>
</feature>
<feature type="non-terminal residue" evidence="3">
    <location>
        <position position="1"/>
    </location>
</feature>
<dbReference type="InterPro" id="IPR032421">
    <property type="entry name" value="PMT_4TMC"/>
</dbReference>
<evidence type="ECO:0000313" key="4">
    <source>
        <dbReference type="Proteomes" id="UP000054560"/>
    </source>
</evidence>
<dbReference type="EMBL" id="KQ247003">
    <property type="protein sequence ID" value="KNC72466.1"/>
    <property type="molecule type" value="Genomic_DNA"/>
</dbReference>
<keyword evidence="4" id="KW-1185">Reference proteome</keyword>
<evidence type="ECO:0000259" key="2">
    <source>
        <dbReference type="Pfam" id="PF16192"/>
    </source>
</evidence>
<accession>A0A0L0F7A5</accession>
<gene>
    <name evidence="3" type="ORF">SARC_14976</name>
</gene>
<proteinExistence type="predicted"/>
<dbReference type="RefSeq" id="XP_014146368.1">
    <property type="nucleotide sequence ID" value="XM_014290893.1"/>
</dbReference>
<keyword evidence="1" id="KW-1133">Transmembrane helix</keyword>
<dbReference type="GeneID" id="25915480"/>
<evidence type="ECO:0000256" key="1">
    <source>
        <dbReference type="SAM" id="Phobius"/>
    </source>
</evidence>
<feature type="transmembrane region" description="Helical" evidence="1">
    <location>
        <begin position="20"/>
        <end position="42"/>
    </location>
</feature>
<protein>
    <recommendedName>
        <fullName evidence="2">Protein O-mannosyl-transferase C-terminal four TM domain-containing protein</fullName>
    </recommendedName>
</protein>
<evidence type="ECO:0000313" key="3">
    <source>
        <dbReference type="EMBL" id="KNC72466.1"/>
    </source>
</evidence>
<feature type="domain" description="Protein O-mannosyl-transferase C-terminal four TM" evidence="2">
    <location>
        <begin position="5"/>
        <end position="49"/>
    </location>
</feature>
<organism evidence="3 4">
    <name type="scientific">Sphaeroforma arctica JP610</name>
    <dbReference type="NCBI Taxonomy" id="667725"/>
    <lineage>
        <taxon>Eukaryota</taxon>
        <taxon>Ichthyosporea</taxon>
        <taxon>Ichthyophonida</taxon>
        <taxon>Sphaeroforma</taxon>
    </lineage>
</organism>
<keyword evidence="1" id="KW-0812">Transmembrane</keyword>